<evidence type="ECO:0000313" key="7">
    <source>
        <dbReference type="Proteomes" id="UP000807342"/>
    </source>
</evidence>
<dbReference type="Gene3D" id="3.90.1590.10">
    <property type="entry name" value="glutathione-dependent formaldehyde- activating enzyme (gfa)"/>
    <property type="match status" value="1"/>
</dbReference>
<accession>A0A9P5XPY2</accession>
<sequence>MSKGYTGGCYCGAVRWEVTGKPLVSAYCHCSLCQRLSGAPFINTIHFPAPAFKWVHGSDSVLDSYAVEAKPWKKRWRCKTCGACVASFHEKGNRWSMWGSQLDRDEEGKVKADMWEDLKPTVHIFYETRLLDVKDGLPKWSGYAGSSERLK</sequence>
<dbReference type="InterPro" id="IPR011057">
    <property type="entry name" value="Mss4-like_sf"/>
</dbReference>
<evidence type="ECO:0000256" key="4">
    <source>
        <dbReference type="ARBA" id="ARBA00023239"/>
    </source>
</evidence>
<dbReference type="InterPro" id="IPR006913">
    <property type="entry name" value="CENP-V/GFA"/>
</dbReference>
<dbReference type="OrthoDB" id="9970124at2759"/>
<organism evidence="6 7">
    <name type="scientific">Macrolepiota fuliginosa MF-IS2</name>
    <dbReference type="NCBI Taxonomy" id="1400762"/>
    <lineage>
        <taxon>Eukaryota</taxon>
        <taxon>Fungi</taxon>
        <taxon>Dikarya</taxon>
        <taxon>Basidiomycota</taxon>
        <taxon>Agaricomycotina</taxon>
        <taxon>Agaricomycetes</taxon>
        <taxon>Agaricomycetidae</taxon>
        <taxon>Agaricales</taxon>
        <taxon>Agaricineae</taxon>
        <taxon>Agaricaceae</taxon>
        <taxon>Macrolepiota</taxon>
    </lineage>
</organism>
<comment type="caution">
    <text evidence="6">The sequence shown here is derived from an EMBL/GenBank/DDBJ whole genome shotgun (WGS) entry which is preliminary data.</text>
</comment>
<dbReference type="GO" id="GO:0016846">
    <property type="term" value="F:carbon-sulfur lyase activity"/>
    <property type="evidence" value="ECO:0007669"/>
    <property type="project" value="InterPro"/>
</dbReference>
<dbReference type="PANTHER" id="PTHR33337:SF40">
    <property type="entry name" value="CENP-V_GFA DOMAIN-CONTAINING PROTEIN-RELATED"/>
    <property type="match status" value="1"/>
</dbReference>
<keyword evidence="3" id="KW-0862">Zinc</keyword>
<evidence type="ECO:0000256" key="3">
    <source>
        <dbReference type="ARBA" id="ARBA00022833"/>
    </source>
</evidence>
<evidence type="ECO:0000313" key="6">
    <source>
        <dbReference type="EMBL" id="KAF9454392.1"/>
    </source>
</evidence>
<gene>
    <name evidence="6" type="ORF">P691DRAFT_692565</name>
</gene>
<reference evidence="6" key="1">
    <citation type="submission" date="2020-11" db="EMBL/GenBank/DDBJ databases">
        <authorList>
            <consortium name="DOE Joint Genome Institute"/>
            <person name="Ahrendt S."/>
            <person name="Riley R."/>
            <person name="Andreopoulos W."/>
            <person name="Labutti K."/>
            <person name="Pangilinan J."/>
            <person name="Ruiz-Duenas F.J."/>
            <person name="Barrasa J.M."/>
            <person name="Sanchez-Garcia M."/>
            <person name="Camarero S."/>
            <person name="Miyauchi S."/>
            <person name="Serrano A."/>
            <person name="Linde D."/>
            <person name="Babiker R."/>
            <person name="Drula E."/>
            <person name="Ayuso-Fernandez I."/>
            <person name="Pacheco R."/>
            <person name="Padilla G."/>
            <person name="Ferreira P."/>
            <person name="Barriuso J."/>
            <person name="Kellner H."/>
            <person name="Castanera R."/>
            <person name="Alfaro M."/>
            <person name="Ramirez L."/>
            <person name="Pisabarro A.G."/>
            <person name="Kuo A."/>
            <person name="Tritt A."/>
            <person name="Lipzen A."/>
            <person name="He G."/>
            <person name="Yan M."/>
            <person name="Ng V."/>
            <person name="Cullen D."/>
            <person name="Martin F."/>
            <person name="Rosso M.-N."/>
            <person name="Henrissat B."/>
            <person name="Hibbett D."/>
            <person name="Martinez A.T."/>
            <person name="Grigoriev I.V."/>
        </authorList>
    </citation>
    <scope>NUCLEOTIDE SEQUENCE</scope>
    <source>
        <strain evidence="6">MF-IS2</strain>
    </source>
</reference>
<dbReference type="SUPFAM" id="SSF51316">
    <property type="entry name" value="Mss4-like"/>
    <property type="match status" value="1"/>
</dbReference>
<comment type="similarity">
    <text evidence="1">Belongs to the Gfa family.</text>
</comment>
<evidence type="ECO:0000259" key="5">
    <source>
        <dbReference type="PROSITE" id="PS51891"/>
    </source>
</evidence>
<keyword evidence="7" id="KW-1185">Reference proteome</keyword>
<keyword evidence="2" id="KW-0479">Metal-binding</keyword>
<dbReference type="PANTHER" id="PTHR33337">
    <property type="entry name" value="GFA DOMAIN-CONTAINING PROTEIN"/>
    <property type="match status" value="1"/>
</dbReference>
<evidence type="ECO:0000256" key="2">
    <source>
        <dbReference type="ARBA" id="ARBA00022723"/>
    </source>
</evidence>
<dbReference type="Proteomes" id="UP000807342">
    <property type="component" value="Unassembled WGS sequence"/>
</dbReference>
<proteinExistence type="inferred from homology"/>
<dbReference type="Pfam" id="PF04828">
    <property type="entry name" value="GFA"/>
    <property type="match status" value="1"/>
</dbReference>
<dbReference type="PROSITE" id="PS51891">
    <property type="entry name" value="CENP_V_GFA"/>
    <property type="match status" value="1"/>
</dbReference>
<dbReference type="GO" id="GO:0046872">
    <property type="term" value="F:metal ion binding"/>
    <property type="evidence" value="ECO:0007669"/>
    <property type="project" value="UniProtKB-KW"/>
</dbReference>
<protein>
    <recommendedName>
        <fullName evidence="5">CENP-V/GFA domain-containing protein</fullName>
    </recommendedName>
</protein>
<feature type="domain" description="CENP-V/GFA" evidence="5">
    <location>
        <begin position="5"/>
        <end position="127"/>
    </location>
</feature>
<name>A0A9P5XPY2_9AGAR</name>
<evidence type="ECO:0000256" key="1">
    <source>
        <dbReference type="ARBA" id="ARBA00005495"/>
    </source>
</evidence>
<keyword evidence="4" id="KW-0456">Lyase</keyword>
<dbReference type="AlphaFoldDB" id="A0A9P5XPY2"/>
<dbReference type="EMBL" id="MU151054">
    <property type="protein sequence ID" value="KAF9454392.1"/>
    <property type="molecule type" value="Genomic_DNA"/>
</dbReference>